<name>A0A0H3BKP6_TREPS</name>
<dbReference type="InterPro" id="IPR042175">
    <property type="entry name" value="Cell/Rod_MreC_2"/>
</dbReference>
<comment type="similarity">
    <text evidence="1 5">Belongs to the MreC family.</text>
</comment>
<comment type="function">
    <text evidence="5">Involved in formation and maintenance of cell shape.</text>
</comment>
<dbReference type="Gene3D" id="2.40.10.350">
    <property type="entry name" value="Rod shape-determining protein MreC, domain 2"/>
    <property type="match status" value="1"/>
</dbReference>
<dbReference type="Gene3D" id="2.40.10.340">
    <property type="entry name" value="Rod shape-determining protein MreC, domain 1"/>
    <property type="match status" value="1"/>
</dbReference>
<sequence>MEKAFFFRIDSDLFTFIVFLLVSSGLLVFSGGELIVSFRDVGFSVTSRVEKAAASVSFFVTHTVKTLKTLSEVQRRYEVLREQLKDYEFLQGSRESLRKENQRLRAMLGFSRELSTRNIPAEIIGFDPDNLYSGIVVSRGARHGVRKNMPVVAFQSDTLGLVGKVVQVSRTTSMIVPLYHYQFYVAGKLERAQYRGLISGQGGSDFPLLMRYVKKHGQGSIRVGDLVVTSGENYPFPKDVPVGKVRDIKLHDHETSLELSLDPVLDLFRLEYVFILDLSLSQEGPHG</sequence>
<dbReference type="PANTHER" id="PTHR34138:SF1">
    <property type="entry name" value="CELL SHAPE-DETERMINING PROTEIN MREC"/>
    <property type="match status" value="1"/>
</dbReference>
<dbReference type="InterPro" id="IPR007221">
    <property type="entry name" value="MreC"/>
</dbReference>
<feature type="coiled-coil region" evidence="6">
    <location>
        <begin position="70"/>
        <end position="107"/>
    </location>
</feature>
<keyword evidence="7" id="KW-0472">Membrane</keyword>
<accession>A0A0H3BKP6</accession>
<dbReference type="Proteomes" id="UP000001202">
    <property type="component" value="Chromosome"/>
</dbReference>
<dbReference type="EMBL" id="CP000805">
    <property type="protein sequence ID" value="ACD70921.1"/>
    <property type="molecule type" value="Genomic_DNA"/>
</dbReference>
<dbReference type="AlphaFoldDB" id="A0A0H3BKP6"/>
<protein>
    <recommendedName>
        <fullName evidence="2 5">Cell shape-determining protein MreC</fullName>
    </recommendedName>
    <alternativeName>
        <fullName evidence="4 5">Cell shape protein MreC</fullName>
    </alternativeName>
</protein>
<proteinExistence type="inferred from homology"/>
<evidence type="ECO:0000313" key="10">
    <source>
        <dbReference type="Proteomes" id="UP000001202"/>
    </source>
</evidence>
<dbReference type="PATRIC" id="fig|455434.6.peg.496"/>
<dbReference type="GeneID" id="93876265"/>
<keyword evidence="3 5" id="KW-0133">Cell shape</keyword>
<organism evidence="9 10">
    <name type="scientific">Treponema pallidum subsp. pallidum (strain SS14)</name>
    <dbReference type="NCBI Taxonomy" id="455434"/>
    <lineage>
        <taxon>Bacteria</taxon>
        <taxon>Pseudomonadati</taxon>
        <taxon>Spirochaetota</taxon>
        <taxon>Spirochaetia</taxon>
        <taxon>Spirochaetales</taxon>
        <taxon>Treponemataceae</taxon>
        <taxon>Treponema</taxon>
    </lineage>
</organism>
<dbReference type="PANTHER" id="PTHR34138">
    <property type="entry name" value="CELL SHAPE-DETERMINING PROTEIN MREC"/>
    <property type="match status" value="1"/>
</dbReference>
<gene>
    <name evidence="9" type="primary">mreC</name>
    <name evidence="9" type="ordered locus">TPASS_0498</name>
</gene>
<dbReference type="NCBIfam" id="TIGR00219">
    <property type="entry name" value="mreC"/>
    <property type="match status" value="1"/>
</dbReference>
<evidence type="ECO:0000256" key="6">
    <source>
        <dbReference type="SAM" id="Coils"/>
    </source>
</evidence>
<feature type="domain" description="Rod shape-determining protein MreC beta-barrel core" evidence="8">
    <location>
        <begin position="123"/>
        <end position="276"/>
    </location>
</feature>
<dbReference type="GO" id="GO:0008360">
    <property type="term" value="P:regulation of cell shape"/>
    <property type="evidence" value="ECO:0007669"/>
    <property type="project" value="UniProtKB-KW"/>
</dbReference>
<keyword evidence="7" id="KW-0812">Transmembrane</keyword>
<evidence type="ECO:0000259" key="8">
    <source>
        <dbReference type="Pfam" id="PF04085"/>
    </source>
</evidence>
<evidence type="ECO:0000256" key="2">
    <source>
        <dbReference type="ARBA" id="ARBA00013855"/>
    </source>
</evidence>
<evidence type="ECO:0000256" key="7">
    <source>
        <dbReference type="SAM" id="Phobius"/>
    </source>
</evidence>
<dbReference type="RefSeq" id="WP_010881947.1">
    <property type="nucleotide sequence ID" value="NC_010741.1"/>
</dbReference>
<dbReference type="KEGG" id="tpp:TPASS_0498"/>
<dbReference type="PIRSF" id="PIRSF038471">
    <property type="entry name" value="MreC"/>
    <property type="match status" value="1"/>
</dbReference>
<dbReference type="InterPro" id="IPR055342">
    <property type="entry name" value="MreC_beta-barrel_core"/>
</dbReference>
<evidence type="ECO:0000313" key="9">
    <source>
        <dbReference type="EMBL" id="ACD70921.1"/>
    </source>
</evidence>
<reference evidence="9 10" key="1">
    <citation type="journal article" date="2008" name="BMC Microbiol.">
        <title>Complete genome sequence of Treponema pallidum ssp. pallidum strain SS14 determined with oligonucleotide arrays.</title>
        <authorList>
            <person name="Matejkova P."/>
            <person name="Strouhal M."/>
            <person name="Smajs D."/>
            <person name="Norris S.J."/>
            <person name="Palzkill T."/>
            <person name="Petrosino J.F."/>
            <person name="Sodergren E."/>
            <person name="Norton J.E."/>
            <person name="Singh J."/>
            <person name="Richmond T.A."/>
            <person name="Molla M.N."/>
            <person name="Albert T.J."/>
            <person name="Weinstock G.M."/>
        </authorList>
    </citation>
    <scope>NUCLEOTIDE SEQUENCE [LARGE SCALE GENOMIC DNA]</scope>
    <source>
        <strain evidence="9 10">SS14</strain>
    </source>
</reference>
<keyword evidence="6" id="KW-0175">Coiled coil</keyword>
<dbReference type="InterPro" id="IPR042177">
    <property type="entry name" value="Cell/Rod_1"/>
</dbReference>
<feature type="transmembrane region" description="Helical" evidence="7">
    <location>
        <begin position="12"/>
        <end position="32"/>
    </location>
</feature>
<keyword evidence="7" id="KW-1133">Transmembrane helix</keyword>
<dbReference type="Pfam" id="PF04085">
    <property type="entry name" value="MreC"/>
    <property type="match status" value="1"/>
</dbReference>
<evidence type="ECO:0000256" key="1">
    <source>
        <dbReference type="ARBA" id="ARBA00009369"/>
    </source>
</evidence>
<dbReference type="GO" id="GO:0005886">
    <property type="term" value="C:plasma membrane"/>
    <property type="evidence" value="ECO:0007669"/>
    <property type="project" value="TreeGrafter"/>
</dbReference>
<evidence type="ECO:0000256" key="4">
    <source>
        <dbReference type="ARBA" id="ARBA00032089"/>
    </source>
</evidence>
<evidence type="ECO:0000256" key="3">
    <source>
        <dbReference type="ARBA" id="ARBA00022960"/>
    </source>
</evidence>
<evidence type="ECO:0000256" key="5">
    <source>
        <dbReference type="PIRNR" id="PIRNR038471"/>
    </source>
</evidence>